<evidence type="ECO:0000313" key="1">
    <source>
        <dbReference type="EMBL" id="KAJ2968055.1"/>
    </source>
</evidence>
<evidence type="ECO:0000313" key="2">
    <source>
        <dbReference type="Proteomes" id="UP001144978"/>
    </source>
</evidence>
<gene>
    <name evidence="1" type="ORF">NUW54_g13329</name>
</gene>
<proteinExistence type="predicted"/>
<protein>
    <submittedName>
        <fullName evidence="1">Uncharacterized protein</fullName>
    </submittedName>
</protein>
<comment type="caution">
    <text evidence="1">The sequence shown here is derived from an EMBL/GenBank/DDBJ whole genome shotgun (WGS) entry which is preliminary data.</text>
</comment>
<name>A0ACC1MM84_9APHY</name>
<accession>A0ACC1MM84</accession>
<keyword evidence="2" id="KW-1185">Reference proteome</keyword>
<dbReference type="Proteomes" id="UP001144978">
    <property type="component" value="Unassembled WGS sequence"/>
</dbReference>
<reference evidence="1" key="1">
    <citation type="submission" date="2022-08" db="EMBL/GenBank/DDBJ databases">
        <title>Genome Sequence of Pycnoporus sanguineus.</title>
        <authorList>
            <person name="Buettner E."/>
        </authorList>
    </citation>
    <scope>NUCLEOTIDE SEQUENCE</scope>
    <source>
        <strain evidence="1">CG-C14</strain>
    </source>
</reference>
<sequence length="76" mass="8547">MISTSSSSRCTACARTVFLLNSPNASYTPAYVLSGFFPFFTFTSPVTAPFAGVADLRVGQRLRRRGQRRRREQLLR</sequence>
<organism evidence="1 2">
    <name type="scientific">Trametes sanguinea</name>
    <dbReference type="NCBI Taxonomy" id="158606"/>
    <lineage>
        <taxon>Eukaryota</taxon>
        <taxon>Fungi</taxon>
        <taxon>Dikarya</taxon>
        <taxon>Basidiomycota</taxon>
        <taxon>Agaricomycotina</taxon>
        <taxon>Agaricomycetes</taxon>
        <taxon>Polyporales</taxon>
        <taxon>Polyporaceae</taxon>
        <taxon>Trametes</taxon>
    </lineage>
</organism>
<dbReference type="EMBL" id="JANSHE010006137">
    <property type="protein sequence ID" value="KAJ2968055.1"/>
    <property type="molecule type" value="Genomic_DNA"/>
</dbReference>